<dbReference type="AlphaFoldDB" id="A0AAE1RLG1"/>
<dbReference type="GO" id="GO:0006508">
    <property type="term" value="P:proteolysis"/>
    <property type="evidence" value="ECO:0007669"/>
    <property type="project" value="InterPro"/>
</dbReference>
<keyword evidence="4" id="KW-1185">Reference proteome</keyword>
<dbReference type="InterPro" id="IPR038765">
    <property type="entry name" value="Papain-like_cys_pep_sf"/>
</dbReference>
<accession>A0AAE1RLG1</accession>
<dbReference type="SUPFAM" id="SSF54001">
    <property type="entry name" value="Cysteine proteinases"/>
    <property type="match status" value="1"/>
</dbReference>
<sequence length="98" mass="10689">MPERRGLEFNFICLNAVSNHAAKITSYEDVLANIESALLKVVANQPISVAIDANGSDFQFYSNDILTGEYGTELDHSVIAVGYGEASDGTKYWLVKNS</sequence>
<evidence type="ECO:0000256" key="1">
    <source>
        <dbReference type="ARBA" id="ARBA00008455"/>
    </source>
</evidence>
<comment type="similarity">
    <text evidence="1">Belongs to the peptidase C1 family.</text>
</comment>
<evidence type="ECO:0000313" key="4">
    <source>
        <dbReference type="Proteomes" id="UP001291623"/>
    </source>
</evidence>
<proteinExistence type="inferred from homology"/>
<dbReference type="Pfam" id="PF00112">
    <property type="entry name" value="Peptidase_C1"/>
    <property type="match status" value="1"/>
</dbReference>
<protein>
    <recommendedName>
        <fullName evidence="2">Peptidase C1A papain C-terminal domain-containing protein</fullName>
    </recommendedName>
</protein>
<name>A0AAE1RLG1_9SOLA</name>
<gene>
    <name evidence="3" type="ORF">RND71_026763</name>
</gene>
<evidence type="ECO:0000313" key="3">
    <source>
        <dbReference type="EMBL" id="KAK4354569.1"/>
    </source>
</evidence>
<dbReference type="PANTHER" id="PTHR12411">
    <property type="entry name" value="CYSTEINE PROTEASE FAMILY C1-RELATED"/>
    <property type="match status" value="1"/>
</dbReference>
<evidence type="ECO:0000259" key="2">
    <source>
        <dbReference type="Pfam" id="PF00112"/>
    </source>
</evidence>
<dbReference type="InterPro" id="IPR013128">
    <property type="entry name" value="Peptidase_C1A"/>
</dbReference>
<organism evidence="3 4">
    <name type="scientific">Anisodus tanguticus</name>
    <dbReference type="NCBI Taxonomy" id="243964"/>
    <lineage>
        <taxon>Eukaryota</taxon>
        <taxon>Viridiplantae</taxon>
        <taxon>Streptophyta</taxon>
        <taxon>Embryophyta</taxon>
        <taxon>Tracheophyta</taxon>
        <taxon>Spermatophyta</taxon>
        <taxon>Magnoliopsida</taxon>
        <taxon>eudicotyledons</taxon>
        <taxon>Gunneridae</taxon>
        <taxon>Pentapetalae</taxon>
        <taxon>asterids</taxon>
        <taxon>lamiids</taxon>
        <taxon>Solanales</taxon>
        <taxon>Solanaceae</taxon>
        <taxon>Solanoideae</taxon>
        <taxon>Hyoscyameae</taxon>
        <taxon>Anisodus</taxon>
    </lineage>
</organism>
<reference evidence="3" key="1">
    <citation type="submission" date="2023-12" db="EMBL/GenBank/DDBJ databases">
        <title>Genome assembly of Anisodus tanguticus.</title>
        <authorList>
            <person name="Wang Y.-J."/>
        </authorList>
    </citation>
    <scope>NUCLEOTIDE SEQUENCE</scope>
    <source>
        <strain evidence="3">KB-2021</strain>
        <tissue evidence="3">Leaf</tissue>
    </source>
</reference>
<feature type="domain" description="Peptidase C1A papain C-terminal" evidence="2">
    <location>
        <begin position="18"/>
        <end position="98"/>
    </location>
</feature>
<dbReference type="Proteomes" id="UP001291623">
    <property type="component" value="Unassembled WGS sequence"/>
</dbReference>
<comment type="caution">
    <text evidence="3">The sequence shown here is derived from an EMBL/GenBank/DDBJ whole genome shotgun (WGS) entry which is preliminary data.</text>
</comment>
<dbReference type="EMBL" id="JAVYJV010000014">
    <property type="protein sequence ID" value="KAK4354569.1"/>
    <property type="molecule type" value="Genomic_DNA"/>
</dbReference>
<dbReference type="Gene3D" id="3.90.70.10">
    <property type="entry name" value="Cysteine proteinases"/>
    <property type="match status" value="1"/>
</dbReference>
<dbReference type="GO" id="GO:0008234">
    <property type="term" value="F:cysteine-type peptidase activity"/>
    <property type="evidence" value="ECO:0007669"/>
    <property type="project" value="InterPro"/>
</dbReference>
<dbReference type="InterPro" id="IPR000668">
    <property type="entry name" value="Peptidase_C1A_C"/>
</dbReference>